<protein>
    <submittedName>
        <fullName evidence="1">Uncharacterized protein</fullName>
    </submittedName>
</protein>
<keyword evidence="2" id="KW-1185">Reference proteome</keyword>
<dbReference type="EMBL" id="JYDH01000125">
    <property type="protein sequence ID" value="KRY31133.1"/>
    <property type="molecule type" value="Genomic_DNA"/>
</dbReference>
<proteinExistence type="predicted"/>
<organism evidence="1 2">
    <name type="scientific">Trichinella spiralis</name>
    <name type="common">Trichina worm</name>
    <dbReference type="NCBI Taxonomy" id="6334"/>
    <lineage>
        <taxon>Eukaryota</taxon>
        <taxon>Metazoa</taxon>
        <taxon>Ecdysozoa</taxon>
        <taxon>Nematoda</taxon>
        <taxon>Enoplea</taxon>
        <taxon>Dorylaimia</taxon>
        <taxon>Trichinellida</taxon>
        <taxon>Trichinellidae</taxon>
        <taxon>Trichinella</taxon>
    </lineage>
</organism>
<reference evidence="1 2" key="1">
    <citation type="submission" date="2015-01" db="EMBL/GenBank/DDBJ databases">
        <title>Evolution of Trichinella species and genotypes.</title>
        <authorList>
            <person name="Korhonen P.K."/>
            <person name="Edoardo P."/>
            <person name="Giuseppe L.R."/>
            <person name="Gasser R.B."/>
        </authorList>
    </citation>
    <scope>NUCLEOTIDE SEQUENCE [LARGE SCALE GENOMIC DNA]</scope>
    <source>
        <strain evidence="1">ISS3</strain>
    </source>
</reference>
<accession>A0A0V1B2K7</accession>
<evidence type="ECO:0000313" key="2">
    <source>
        <dbReference type="Proteomes" id="UP000054776"/>
    </source>
</evidence>
<gene>
    <name evidence="1" type="ORF">T01_8489</name>
</gene>
<evidence type="ECO:0000313" key="1">
    <source>
        <dbReference type="EMBL" id="KRY31133.1"/>
    </source>
</evidence>
<sequence>LLEVANLLVGRKTGGDIPRCNEICSSTKVSQVSSEKKYFSIFLQLFCRAYSNLCKIRKDNCQCAAALQRGERLRAESFRNFYLQLKKILLALRQQTETDNESTMISGNYLNANDLLDFGSCHVDLKTVEILTFYVQGKRILQSLLEVANLLVGRKTGGDIPRCNEICSSTKVSQVSNCQCAAALQRGERLRAESFRNFYLQLKKILLALRQQTETDNESTMISGNYLNANDLLDFGSCHVDLKTVEILTFVEAYAAKICIPHSKFDNNTKLNIYIYSSVDKRGGFVMDMIVKAINVRKEKNRAGANSKNTYRDCGAKSLICLARVTGKSEP</sequence>
<feature type="non-terminal residue" evidence="1">
    <location>
        <position position="1"/>
    </location>
</feature>
<dbReference type="Proteomes" id="UP000054776">
    <property type="component" value="Unassembled WGS sequence"/>
</dbReference>
<feature type="non-terminal residue" evidence="1">
    <location>
        <position position="331"/>
    </location>
</feature>
<comment type="caution">
    <text evidence="1">The sequence shown here is derived from an EMBL/GenBank/DDBJ whole genome shotgun (WGS) entry which is preliminary data.</text>
</comment>
<dbReference type="AlphaFoldDB" id="A0A0V1B2K7"/>
<dbReference type="OrthoDB" id="6108017at2759"/>
<dbReference type="InParanoid" id="A0A0V1B2K7"/>
<name>A0A0V1B2K7_TRISP</name>
<dbReference type="STRING" id="6334.A0A0V1B2K7"/>